<evidence type="ECO:0000259" key="3">
    <source>
        <dbReference type="SMART" id="SM00910"/>
    </source>
</evidence>
<organism evidence="4 5">
    <name type="scientific">Massilia genomosp. 1</name>
    <dbReference type="NCBI Taxonomy" id="2609280"/>
    <lineage>
        <taxon>Bacteria</taxon>
        <taxon>Pseudomonadati</taxon>
        <taxon>Pseudomonadota</taxon>
        <taxon>Betaproteobacteria</taxon>
        <taxon>Burkholderiales</taxon>
        <taxon>Oxalobacteraceae</taxon>
        <taxon>Telluria group</taxon>
        <taxon>Massilia</taxon>
    </lineage>
</organism>
<dbReference type="Gene3D" id="3.30.70.2330">
    <property type="match status" value="1"/>
</dbReference>
<evidence type="ECO:0000256" key="2">
    <source>
        <dbReference type="ARBA" id="ARBA00022801"/>
    </source>
</evidence>
<keyword evidence="1" id="KW-0479">Metal-binding</keyword>
<dbReference type="SMART" id="SM00910">
    <property type="entry name" value="HIRAN"/>
    <property type="match status" value="1"/>
</dbReference>
<comment type="caution">
    <text evidence="4">The sequence shown here is derived from an EMBL/GenBank/DDBJ whole genome shotgun (WGS) entry which is preliminary data.</text>
</comment>
<dbReference type="RefSeq" id="WP_167239053.1">
    <property type="nucleotide sequence ID" value="NZ_WHJF01000071.1"/>
</dbReference>
<evidence type="ECO:0000313" key="5">
    <source>
        <dbReference type="Proteomes" id="UP000610594"/>
    </source>
</evidence>
<evidence type="ECO:0000256" key="1">
    <source>
        <dbReference type="ARBA" id="ARBA00022723"/>
    </source>
</evidence>
<accession>A0ABX0MX95</accession>
<protein>
    <recommendedName>
        <fullName evidence="3">HIRAN domain-containing protein</fullName>
    </recommendedName>
</protein>
<gene>
    <name evidence="4" type="ORF">F1735_22690</name>
</gene>
<feature type="domain" description="HIRAN" evidence="3">
    <location>
        <begin position="123"/>
        <end position="226"/>
    </location>
</feature>
<name>A0ABX0MX95_9BURK</name>
<proteinExistence type="predicted"/>
<sequence>MTQLYVAWKQPESGEWIPVARLEQTASGMYRFNYTQGAYRASDFFPFSGLERLDVAYESDTLFPMFSNRLISRSRPEFPDYLRWLGLADGSNDPMSMLALTGGIRGTDSIELFRSPEMSGDGEYRLDFFARSLSFLPAETISLIAELKEGASLFLMHDSQNPYDPNALTLRTDNPIFLAGFCPKYYVKDLGKLLQDVGSNLAVKVKCVNPDAPLNMRLRCTVSAKPLAGFSALNEEDDFKLFSELPALLKNELMTLSALTA</sequence>
<evidence type="ECO:0000313" key="4">
    <source>
        <dbReference type="EMBL" id="NHZ65068.1"/>
    </source>
</evidence>
<dbReference type="EMBL" id="WHJF01000071">
    <property type="protein sequence ID" value="NHZ65068.1"/>
    <property type="molecule type" value="Genomic_DNA"/>
</dbReference>
<dbReference type="Proteomes" id="UP000610594">
    <property type="component" value="Unassembled WGS sequence"/>
</dbReference>
<keyword evidence="5" id="KW-1185">Reference proteome</keyword>
<reference evidence="4 5" key="1">
    <citation type="submission" date="2019-10" db="EMBL/GenBank/DDBJ databases">
        <title>Taxonomy of Antarctic Massilia spp.: description of Massilia rubra sp. nov., Massilia aquatica sp. nov., Massilia mucilaginosa sp. nov., Massilia frigida sp. nov. isolated from streams, lakes and regoliths.</title>
        <authorList>
            <person name="Holochova P."/>
            <person name="Sedlacek I."/>
            <person name="Kralova S."/>
            <person name="Maslanova I."/>
            <person name="Busse H.-J."/>
            <person name="Stankova E."/>
            <person name="Vrbovska V."/>
            <person name="Kovarovic V."/>
            <person name="Bartak M."/>
            <person name="Svec P."/>
            <person name="Pantucek R."/>
        </authorList>
    </citation>
    <scope>NUCLEOTIDE SEQUENCE [LARGE SCALE GENOMIC DNA]</scope>
    <source>
        <strain evidence="4 5">CCM 8694</strain>
    </source>
</reference>
<dbReference type="InterPro" id="IPR014905">
    <property type="entry name" value="HIRAN"/>
</dbReference>
<dbReference type="Pfam" id="PF08797">
    <property type="entry name" value="HIRAN"/>
    <property type="match status" value="1"/>
</dbReference>
<keyword evidence="2" id="KW-0378">Hydrolase</keyword>